<dbReference type="PROSITE" id="PS50005">
    <property type="entry name" value="TPR"/>
    <property type="match status" value="1"/>
</dbReference>
<dbReference type="InterPro" id="IPR011990">
    <property type="entry name" value="TPR-like_helical_dom_sf"/>
</dbReference>
<evidence type="ECO:0000313" key="3">
    <source>
        <dbReference type="EMBL" id="TXD37869.1"/>
    </source>
</evidence>
<gene>
    <name evidence="3" type="ORF">FRC98_09330</name>
</gene>
<reference evidence="3 4" key="1">
    <citation type="submission" date="2019-08" db="EMBL/GenBank/DDBJ databases">
        <title>Bradymonadales sp. TMQ4.</title>
        <authorList>
            <person name="Liang Q."/>
        </authorList>
    </citation>
    <scope>NUCLEOTIDE SEQUENCE [LARGE SCALE GENOMIC DNA]</scope>
    <source>
        <strain evidence="3 4">TMQ4</strain>
    </source>
</reference>
<dbReference type="EMBL" id="VOSM01000003">
    <property type="protein sequence ID" value="TXD37869.1"/>
    <property type="molecule type" value="Genomic_DNA"/>
</dbReference>
<feature type="compositionally biased region" description="Basic and acidic residues" evidence="2">
    <location>
        <begin position="333"/>
        <end position="343"/>
    </location>
</feature>
<dbReference type="SUPFAM" id="SSF48452">
    <property type="entry name" value="TPR-like"/>
    <property type="match status" value="3"/>
</dbReference>
<dbReference type="Pfam" id="PF13181">
    <property type="entry name" value="TPR_8"/>
    <property type="match status" value="2"/>
</dbReference>
<evidence type="ECO:0000313" key="4">
    <source>
        <dbReference type="Proteomes" id="UP000321412"/>
    </source>
</evidence>
<sequence>MFIVDLPGRCGSQFLRSPSRHEATTASTQVNFLAGGSLLAGARAVLISRSAPPSTITCIGLPTIMTNRDLSELLEGLPDTAPSLVRAARAYDQAGDHRNAEALLRAALSRCSTPELRLASAEHLLTRARWAAAYQQARHAMADPMLWQAAVAAARASHKLGEHGRAQSLLDDALDRGADLTLVSAWRDHFAGLAEPPAPRLERSSAPPELALPDFTEEPTELVEELAPHEPTHLVHIPASLSDAPETKSQKRAPAPGFEPDETTLRRRRPRALRPGAPASSPPVLDDALADSPSEPTDVFMADPTLPPGADLAQELPRHDSGRRRAPALEVAPRSEVRADKGVAAKRGGRATPDGQEKLELDLDALRSTRKPASGRTSSIRRLTHLVQTSLPEPLQSPARALASVLISALLVLSFFATLGYVWQVHRATRHLLAQAEVALHQDTYASHHRALQLARDARNYTVLPASADAFVRGLTDALPAIGTGAPTERADDLALLICARQAYRFEHPGELTPAQAQASDSAVGVATQIYAAAAWLPEHELASTLDALVARAPGSPWVRLAHAEVLVDTSSEDVSAQIVEALATDTNARAFVRAQHLLKVDPKAASAALRAIFEATPDHHSSRLTLALHLARTGADETELDALLTPASRASAREIAPADRALAHLARAEAAPDKNARIDALRLAAEAAPLRPDRVRPLIDELITRGQLLDAREQLIRTPRADHRHPYVNLELASIHLQIGDTDRAIALLSAASTNPRERLLLALAMVAEGSVAIARNELGETPLDMAASALLDTLEPDAPQPEDPFDTEAPFVAERALLEAATLARLANRADTWEAQSSLRDRALERLTHAPEMPARRLLRCQLALDARSAEEAAEHCARQEELDVASRWALDAAVRWHRLNDRHASALRLIDRHEDLSGSDPLLALLRAEVALATDNRPAIPSLLEPALGTPTSRNARWATLQGDVARHAGDTEQALAYYDDALERSPNNPAATLGRLLTTLHEGPLESDDEQALRSLLRHGDVGPMAWVAFARQRRLQKRHSDASENLELARRAASTLASNSFLHMLHTEEAYAQAAKSGRGFADPAVDRALDKAHEYAPLSADFHIAVARQVLAARRPDRALAARHLEGALELAPLRCELWPEVISLRERLRHPSAVQRLKKNRPDRCE</sequence>
<feature type="compositionally biased region" description="Low complexity" evidence="2">
    <location>
        <begin position="273"/>
        <end position="283"/>
    </location>
</feature>
<protein>
    <submittedName>
        <fullName evidence="3">Uncharacterized protein</fullName>
    </submittedName>
</protein>
<keyword evidence="1" id="KW-0802">TPR repeat</keyword>
<feature type="repeat" description="TPR" evidence="1">
    <location>
        <begin position="959"/>
        <end position="992"/>
    </location>
</feature>
<dbReference type="Gene3D" id="1.25.40.10">
    <property type="entry name" value="Tetratricopeptide repeat domain"/>
    <property type="match status" value="2"/>
</dbReference>
<feature type="region of interest" description="Disordered" evidence="2">
    <location>
        <begin position="241"/>
        <end position="357"/>
    </location>
</feature>
<evidence type="ECO:0000256" key="2">
    <source>
        <dbReference type="SAM" id="MobiDB-lite"/>
    </source>
</evidence>
<comment type="caution">
    <text evidence="3">The sequence shown here is derived from an EMBL/GenBank/DDBJ whole genome shotgun (WGS) entry which is preliminary data.</text>
</comment>
<accession>A0A5C6XJS3</accession>
<organism evidence="3 4">
    <name type="scientific">Lujinxingia vulgaris</name>
    <dbReference type="NCBI Taxonomy" id="2600176"/>
    <lineage>
        <taxon>Bacteria</taxon>
        <taxon>Deltaproteobacteria</taxon>
        <taxon>Bradymonadales</taxon>
        <taxon>Lujinxingiaceae</taxon>
        <taxon>Lujinxingia</taxon>
    </lineage>
</organism>
<evidence type="ECO:0000256" key="1">
    <source>
        <dbReference type="PROSITE-ProRule" id="PRU00339"/>
    </source>
</evidence>
<dbReference type="Proteomes" id="UP000321412">
    <property type="component" value="Unassembled WGS sequence"/>
</dbReference>
<proteinExistence type="predicted"/>
<dbReference type="SMART" id="SM00028">
    <property type="entry name" value="TPR"/>
    <property type="match status" value="4"/>
</dbReference>
<keyword evidence="4" id="KW-1185">Reference proteome</keyword>
<dbReference type="AlphaFoldDB" id="A0A5C6XJS3"/>
<name>A0A5C6XJS3_9DELT</name>
<dbReference type="InterPro" id="IPR019734">
    <property type="entry name" value="TPR_rpt"/>
</dbReference>
<dbReference type="OrthoDB" id="5479156at2"/>